<dbReference type="AlphaFoldDB" id="A0A6H9WV08"/>
<evidence type="ECO:0000313" key="2">
    <source>
        <dbReference type="EMBL" id="KAB1650334.1"/>
    </source>
</evidence>
<protein>
    <submittedName>
        <fullName evidence="2">Siderophore-interacting protein</fullName>
    </submittedName>
</protein>
<evidence type="ECO:0000259" key="1">
    <source>
        <dbReference type="PROSITE" id="PS51384"/>
    </source>
</evidence>
<dbReference type="Proteomes" id="UP000431744">
    <property type="component" value="Unassembled WGS sequence"/>
</dbReference>
<dbReference type="InterPro" id="IPR013113">
    <property type="entry name" value="SIP_FAD-bd"/>
</dbReference>
<dbReference type="PANTHER" id="PTHR30157:SF0">
    <property type="entry name" value="NADPH-DEPENDENT FERRIC-CHELATE REDUCTASE"/>
    <property type="match status" value="1"/>
</dbReference>
<comment type="caution">
    <text evidence="2">The sequence shown here is derived from an EMBL/GenBank/DDBJ whole genome shotgun (WGS) entry which is preliminary data.</text>
</comment>
<dbReference type="OrthoDB" id="9814826at2"/>
<dbReference type="InterPro" id="IPR007037">
    <property type="entry name" value="SIP_rossman_dom"/>
</dbReference>
<dbReference type="Pfam" id="PF08021">
    <property type="entry name" value="FAD_binding_9"/>
    <property type="match status" value="1"/>
</dbReference>
<keyword evidence="3" id="KW-1185">Reference proteome</keyword>
<dbReference type="InterPro" id="IPR039374">
    <property type="entry name" value="SIP_fam"/>
</dbReference>
<dbReference type="Gene3D" id="2.40.30.10">
    <property type="entry name" value="Translation factors"/>
    <property type="match status" value="1"/>
</dbReference>
<sequence>MTAPLPRTDRAPRPGRQARPQVVLDVISNERISDHLVRLTLGGDGFADYVDKAATDKYVKILFADPALGLTPPYDLNALRETLAPKQLPVRRTYTVRSVDAEAGTLQIEFVVHGDEGVAGPWAATAKPGDRLCFNGPGGMFEPDPDADWYFFAGDESAIPAIAATLEAMAPDAVGLAIVEVAGPGDELALRAPDGIEVRWMHRGGPFTPDRTQLAEAVAAVAADESPDWREGDVQVFAHGEREVMKRLRRTLGDERGIDRKRLSLSAYWAYGREEEAFQAEKQAPVGQIFPD</sequence>
<dbReference type="RefSeq" id="WP_158028919.1">
    <property type="nucleotide sequence ID" value="NZ_BMHG01000001.1"/>
</dbReference>
<dbReference type="InterPro" id="IPR039261">
    <property type="entry name" value="FNR_nucleotide-bd"/>
</dbReference>
<organism evidence="2 3">
    <name type="scientific">Pseudoclavibacter endophyticus</name>
    <dbReference type="NCBI Taxonomy" id="1778590"/>
    <lineage>
        <taxon>Bacteria</taxon>
        <taxon>Bacillati</taxon>
        <taxon>Actinomycetota</taxon>
        <taxon>Actinomycetes</taxon>
        <taxon>Micrococcales</taxon>
        <taxon>Microbacteriaceae</taxon>
        <taxon>Pseudoclavibacter</taxon>
    </lineage>
</organism>
<dbReference type="CDD" id="cd06193">
    <property type="entry name" value="siderophore_interacting"/>
    <property type="match status" value="1"/>
</dbReference>
<accession>A0A6H9WV08</accession>
<proteinExistence type="predicted"/>
<dbReference type="InterPro" id="IPR017938">
    <property type="entry name" value="Riboflavin_synthase-like_b-brl"/>
</dbReference>
<reference evidence="2 3" key="1">
    <citation type="submission" date="2019-09" db="EMBL/GenBank/DDBJ databases">
        <title>Phylogeny of genus Pseudoclavibacter and closely related genus.</title>
        <authorList>
            <person name="Li Y."/>
        </authorList>
    </citation>
    <scope>NUCLEOTIDE SEQUENCE [LARGE SCALE GENOMIC DNA]</scope>
    <source>
        <strain evidence="2 3">EGI 60007</strain>
    </source>
</reference>
<dbReference type="PANTHER" id="PTHR30157">
    <property type="entry name" value="FERRIC REDUCTASE, NADPH-DEPENDENT"/>
    <property type="match status" value="1"/>
</dbReference>
<dbReference type="Gene3D" id="3.40.50.80">
    <property type="entry name" value="Nucleotide-binding domain of ferredoxin-NADP reductase (FNR) module"/>
    <property type="match status" value="1"/>
</dbReference>
<name>A0A6H9WV08_9MICO</name>
<dbReference type="SUPFAM" id="SSF63380">
    <property type="entry name" value="Riboflavin synthase domain-like"/>
    <property type="match status" value="1"/>
</dbReference>
<dbReference type="EMBL" id="WBJY01000001">
    <property type="protein sequence ID" value="KAB1650334.1"/>
    <property type="molecule type" value="Genomic_DNA"/>
</dbReference>
<gene>
    <name evidence="2" type="ORF">F8O04_09170</name>
</gene>
<dbReference type="GO" id="GO:0016491">
    <property type="term" value="F:oxidoreductase activity"/>
    <property type="evidence" value="ECO:0007669"/>
    <property type="project" value="InterPro"/>
</dbReference>
<dbReference type="InterPro" id="IPR017927">
    <property type="entry name" value="FAD-bd_FR_type"/>
</dbReference>
<evidence type="ECO:0000313" key="3">
    <source>
        <dbReference type="Proteomes" id="UP000431744"/>
    </source>
</evidence>
<dbReference type="Pfam" id="PF04954">
    <property type="entry name" value="SIP"/>
    <property type="match status" value="1"/>
</dbReference>
<dbReference type="PROSITE" id="PS51384">
    <property type="entry name" value="FAD_FR"/>
    <property type="match status" value="1"/>
</dbReference>
<feature type="domain" description="FAD-binding FR-type" evidence="1">
    <location>
        <begin position="19"/>
        <end position="144"/>
    </location>
</feature>